<dbReference type="SMART" id="SM00089">
    <property type="entry name" value="PKD"/>
    <property type="match status" value="1"/>
</dbReference>
<reference evidence="3" key="1">
    <citation type="submission" date="2022-04" db="EMBL/GenBank/DDBJ databases">
        <title>Consumption of N2O by Flavobacterium azooxidireducens sp. nov. isolated from Decomposing Leaf Litter of Phragmites australis (Cav.).</title>
        <authorList>
            <person name="Behrendt U."/>
            <person name="Spanner T."/>
            <person name="Augustin J."/>
            <person name="Horn M.A."/>
            <person name="Kolb S."/>
            <person name="Ulrich A."/>
        </authorList>
    </citation>
    <scope>NUCLEOTIDE SEQUENCE</scope>
    <source>
        <strain evidence="3">IGB 4-14</strain>
    </source>
</reference>
<keyword evidence="4" id="KW-1185">Reference proteome</keyword>
<dbReference type="CDD" id="cd00146">
    <property type="entry name" value="PKD"/>
    <property type="match status" value="1"/>
</dbReference>
<dbReference type="NCBIfam" id="TIGR04183">
    <property type="entry name" value="Por_Secre_tail"/>
    <property type="match status" value="1"/>
</dbReference>
<dbReference type="Proteomes" id="UP000830583">
    <property type="component" value="Chromosome"/>
</dbReference>
<dbReference type="Pfam" id="PF18911">
    <property type="entry name" value="PKD_4"/>
    <property type="match status" value="1"/>
</dbReference>
<dbReference type="PROSITE" id="PS50093">
    <property type="entry name" value="PKD"/>
    <property type="match status" value="1"/>
</dbReference>
<proteinExistence type="predicted"/>
<dbReference type="PROSITE" id="PS51257">
    <property type="entry name" value="PROKAR_LIPOPROTEIN"/>
    <property type="match status" value="1"/>
</dbReference>
<evidence type="ECO:0000259" key="2">
    <source>
        <dbReference type="PROSITE" id="PS50093"/>
    </source>
</evidence>
<organism evidence="3 4">
    <name type="scientific">Flavobacterium azooxidireducens</name>
    <dbReference type="NCBI Taxonomy" id="1871076"/>
    <lineage>
        <taxon>Bacteria</taxon>
        <taxon>Pseudomonadati</taxon>
        <taxon>Bacteroidota</taxon>
        <taxon>Flavobacteriia</taxon>
        <taxon>Flavobacteriales</taxon>
        <taxon>Flavobacteriaceae</taxon>
        <taxon>Flavobacterium</taxon>
    </lineage>
</organism>
<dbReference type="InterPro" id="IPR022409">
    <property type="entry name" value="PKD/Chitinase_dom"/>
</dbReference>
<accession>A0ABY4KBY7</accession>
<name>A0ABY4KBY7_9FLAO</name>
<evidence type="ECO:0000256" key="1">
    <source>
        <dbReference type="ARBA" id="ARBA00022729"/>
    </source>
</evidence>
<keyword evidence="1" id="KW-0732">Signal</keyword>
<dbReference type="Gene3D" id="2.60.40.10">
    <property type="entry name" value="Immunoglobulins"/>
    <property type="match status" value="3"/>
</dbReference>
<dbReference type="InterPro" id="IPR035986">
    <property type="entry name" value="PKD_dom_sf"/>
</dbReference>
<gene>
    <name evidence="3" type="ORF">M0M57_11760</name>
</gene>
<sequence>MKNNNTIRYLSFHKGLFLFLFVLLSCSTTLFAQQSGIILYWDSQVGCLNYEEDRVKEVFIEAIGEGNCAKTCENSVVNYYLQGDTIAQVDWNVSGGSINAISGDQLQATINWGTFGSGFVSFTITLTDQTVIQKVFCIDIIKGPVADFAIAGIDGNKFCAEVPLYFINNSHPDGGTQLVSYFWDFGDDTYSSEFEPSHTYMNSGSYNVTLVVRNECNCIAKYGFKIDIDRPTLPISCPTVVCEGAIEIYTVEGAECEIEWKVEGGNIVSNPNSTSVQVIWDDVDEEGFGYLSALNRCECPLWTTVKIPVIKQKGTILGETELCTPQQYRYKLPQWPGTFYEWTVTNLAGTPSTTNVIQTDQLNEAVLSALQSGTYLLKCVYQNELTGCGGVATLKLIINDSQDIAGDFVLCQGSVGNYSTNYSNTTWQLSSNGTVLSTGSGSNFSYSFTQAGTFMLSASSPDSCNDNSVAISVLETGSLTNSISGDALVCKGLPYTYTMASVGSAYTLVWSTTGGSIQGPNTGDSVVLVFDDPVPSSGYYEVIVEMQRNEFPFCTTEPITLQVYPKEADIEIENIDNLSTFCPSSFTSFTFDFDYMTEVEDITWRIESVTGNTNFGNIIGGQGTDTLSVSWNEISETNLGKVYLDIRFCGKIETFEFDVTLVSTPTLTWNVLQTVICAGEFNPFFLEVESDITINSGTIIWDLGNGSTYSQNITAPGTIFASGMLNFQNIYDTNILQTITATIVSPNGCDVSSTLTGEVTVLPSPRITITPGFNYAVCPDSGGNFSVDLTANVQGGLTLVGAPEWYKENGTTPIYIGNGIDITITNLHGFGNYYALATADNGCVGKSRIISIFESCPQGSCALTFNPSVSVAVSNQSTCYSFQLTGSYTHSPATISWYFPPTTGMTLTSSTNTTANFDVVYPGNYIVFYKVYYLNGEGQLCLREDSVEITVPYIADIRYQLSCLGQGAYDLTLLDNSTHILTDSELDDLVYTFYINGNVQQSGNDPYFNTTSLTAGTYTLGLQLSHPDYPNITSCMAETPLTLYPDPDTNFTISHSPNCTEQVVLLTLNTPITAPGYRYEWQFDGTGFIIQSPLTNLPTIINLKERNEQVPVKLIITDPNGCVFENTVLTVDLVSMADYLGGEIDGGGTFCSGETVSLVYFNSESTPFSYQWMQGNQLIAGATSATYSPTQSGSYWVMLYNNVGCSDRRTPSATVTFYPTPNVSINGPDAVCANTDFVLTATVSGGGSLEKRWLRNGVEIQGWAVATPTTLNLTESVAGVYTYRIEVRDALTGTCSSWAEFEVTVLEAAELHVWYDLYNCNPYQVKLSASASVSGGTFLWSNGEDGESIQVNTGGAYSVTYIAGNGCAVTQQLFVPKDPAIYLWLFPSGCVELCKEELATKILLPAPNAQFNHYSWDVNNVPDLFGSGFSPVYQLGGGGSLDLTLENELCAVTSNPLVITELSCRKCDPKVDVKQVKIYTEPYTFYELEASFENSFGSDVIIEISSPQSYGVFVPSSVYIPNGLIYNFNPLTFIPSNGFSGGTILIRFLIKDKNGKVICFTDKEIELPNAKRIASKPDSLKVVPNPSVSVTSFDYDLGASQNGQLRVYDMLGIQRGSFDLKESKGSLPFDASALPSGNYVVVLFAEGKAIQQQVLIKK</sequence>
<evidence type="ECO:0000313" key="3">
    <source>
        <dbReference type="EMBL" id="UPQ78294.1"/>
    </source>
</evidence>
<dbReference type="InterPro" id="IPR013783">
    <property type="entry name" value="Ig-like_fold"/>
</dbReference>
<evidence type="ECO:0000313" key="4">
    <source>
        <dbReference type="Proteomes" id="UP000830583"/>
    </source>
</evidence>
<dbReference type="InterPro" id="IPR026444">
    <property type="entry name" value="Secre_tail"/>
</dbReference>
<feature type="domain" description="PKD" evidence="2">
    <location>
        <begin position="175"/>
        <end position="214"/>
    </location>
</feature>
<dbReference type="RefSeq" id="WP_248433221.1">
    <property type="nucleotide sequence ID" value="NZ_CP096205.1"/>
</dbReference>
<dbReference type="EMBL" id="CP096205">
    <property type="protein sequence ID" value="UPQ78294.1"/>
    <property type="molecule type" value="Genomic_DNA"/>
</dbReference>
<protein>
    <submittedName>
        <fullName evidence="3">PKD domain-containing protein</fullName>
    </submittedName>
</protein>
<dbReference type="InterPro" id="IPR000601">
    <property type="entry name" value="PKD_dom"/>
</dbReference>
<dbReference type="SUPFAM" id="SSF49299">
    <property type="entry name" value="PKD domain"/>
    <property type="match status" value="1"/>
</dbReference>